<feature type="domain" description="FIIND" evidence="5">
    <location>
        <begin position="75"/>
        <end position="260"/>
    </location>
</feature>
<proteinExistence type="predicted"/>
<dbReference type="Proteomes" id="UP000472261">
    <property type="component" value="Unplaced"/>
</dbReference>
<evidence type="ECO:0000256" key="3">
    <source>
        <dbReference type="ARBA" id="ARBA00022588"/>
    </source>
</evidence>
<keyword evidence="7" id="KW-1185">Reference proteome</keyword>
<evidence type="ECO:0000313" key="6">
    <source>
        <dbReference type="Ensembl" id="ENSPCLP00000006389.1"/>
    </source>
</evidence>
<dbReference type="GO" id="GO:0061702">
    <property type="term" value="C:canonical inflammasome complex"/>
    <property type="evidence" value="ECO:0007669"/>
    <property type="project" value="TreeGrafter"/>
</dbReference>
<dbReference type="PANTHER" id="PTHR46985">
    <property type="entry name" value="NACHT, LRR AND PYD DOMAINS-CONTAINING PROTEIN 1"/>
    <property type="match status" value="1"/>
</dbReference>
<keyword evidence="3" id="KW-0399">Innate immunity</keyword>
<reference evidence="6" key="2">
    <citation type="submission" date="2025-09" db="UniProtKB">
        <authorList>
            <consortium name="Ensembl"/>
        </authorList>
    </citation>
    <scope>IDENTIFICATION</scope>
</reference>
<evidence type="ECO:0000259" key="5">
    <source>
        <dbReference type="PROSITE" id="PS51830"/>
    </source>
</evidence>
<dbReference type="Ensembl" id="ENSPCLT00000008779.1">
    <property type="protein sequence ID" value="ENSPCLP00000006389.1"/>
    <property type="gene ID" value="ENSPCLG00000005335.1"/>
</dbReference>
<protein>
    <recommendedName>
        <fullName evidence="5">FIIND domain-containing protein</fullName>
    </recommendedName>
</protein>
<dbReference type="PROSITE" id="PS51830">
    <property type="entry name" value="FIIND"/>
    <property type="match status" value="1"/>
</dbReference>
<name>A0A669PEK5_PHACC</name>
<evidence type="ECO:0000256" key="4">
    <source>
        <dbReference type="ARBA" id="ARBA00022859"/>
    </source>
</evidence>
<evidence type="ECO:0000256" key="2">
    <source>
        <dbReference type="ARBA" id="ARBA00022490"/>
    </source>
</evidence>
<dbReference type="GO" id="GO:0045087">
    <property type="term" value="P:innate immune response"/>
    <property type="evidence" value="ECO:0007669"/>
    <property type="project" value="UniProtKB-KW"/>
</dbReference>
<dbReference type="AlphaFoldDB" id="A0A669PEK5"/>
<dbReference type="InterPro" id="IPR025307">
    <property type="entry name" value="FIIND_dom"/>
</dbReference>
<reference evidence="6" key="1">
    <citation type="submission" date="2025-08" db="UniProtKB">
        <authorList>
            <consortium name="Ensembl"/>
        </authorList>
    </citation>
    <scope>IDENTIFICATION</scope>
</reference>
<dbReference type="Pfam" id="PF13553">
    <property type="entry name" value="FIIND"/>
    <property type="match status" value="1"/>
</dbReference>
<evidence type="ECO:0000313" key="7">
    <source>
        <dbReference type="Proteomes" id="UP000472261"/>
    </source>
</evidence>
<sequence>EKPDVLNAFFTSVFKSQTTSSGEQIKPPTIQEDKVRDLLLQLDCHKSMGLDEIHLRALRELTEVIAKPLAIIYQFLGEVGMLSKSPCHTWREIALFPTCRACLPGPGTFQCSETGLAFEVESAATIVYRYDSWSTHLKEADQNVWVPAGPLFNIWALPGTVRAVYLPHFICLSDVDISGCSIAHFEFQKMTMQQPTEVMAFSAVLENPSFSLLGVVWRKLRSAISLPMHSLVLIFQQLRAANTTLHLYLIPDDNSVKQVR</sequence>
<evidence type="ECO:0000256" key="1">
    <source>
        <dbReference type="ARBA" id="ARBA00004514"/>
    </source>
</evidence>
<dbReference type="Pfam" id="PF23679">
    <property type="entry name" value="UPA-FIIND"/>
    <property type="match status" value="1"/>
</dbReference>
<keyword evidence="4" id="KW-0391">Immunity</keyword>
<dbReference type="PANTHER" id="PTHR46985:SF4">
    <property type="entry name" value="CASPASE RECRUITMENT DOMAIN-CONTAINING PROTEIN 8"/>
    <property type="match status" value="1"/>
</dbReference>
<keyword evidence="2" id="KW-0963">Cytoplasm</keyword>
<comment type="subcellular location">
    <subcellularLocation>
        <location evidence="1">Cytoplasm</location>
        <location evidence="1">Cytosol</location>
    </subcellularLocation>
</comment>
<accession>A0A669PEK5</accession>
<organism evidence="6 7">
    <name type="scientific">Phasianus colchicus</name>
    <name type="common">Common pheasant</name>
    <dbReference type="NCBI Taxonomy" id="9054"/>
    <lineage>
        <taxon>Eukaryota</taxon>
        <taxon>Metazoa</taxon>
        <taxon>Chordata</taxon>
        <taxon>Craniata</taxon>
        <taxon>Vertebrata</taxon>
        <taxon>Euteleostomi</taxon>
        <taxon>Archelosauria</taxon>
        <taxon>Archosauria</taxon>
        <taxon>Dinosauria</taxon>
        <taxon>Saurischia</taxon>
        <taxon>Theropoda</taxon>
        <taxon>Coelurosauria</taxon>
        <taxon>Aves</taxon>
        <taxon>Neognathae</taxon>
        <taxon>Galloanserae</taxon>
        <taxon>Galliformes</taxon>
        <taxon>Phasianidae</taxon>
        <taxon>Phasianinae</taxon>
        <taxon>Phasianus</taxon>
    </lineage>
</organism>
<dbReference type="OMA" id="RINCCNT"/>
<dbReference type="InterPro" id="IPR051249">
    <property type="entry name" value="NLRP_Inflammasome"/>
</dbReference>